<protein>
    <submittedName>
        <fullName evidence="1">5634_t:CDS:1</fullName>
    </submittedName>
</protein>
<comment type="caution">
    <text evidence="1">The sequence shown here is derived from an EMBL/GenBank/DDBJ whole genome shotgun (WGS) entry which is preliminary data.</text>
</comment>
<evidence type="ECO:0000313" key="2">
    <source>
        <dbReference type="Proteomes" id="UP000789920"/>
    </source>
</evidence>
<keyword evidence="2" id="KW-1185">Reference proteome</keyword>
<proteinExistence type="predicted"/>
<name>A0ACA9SB38_9GLOM</name>
<feature type="non-terminal residue" evidence="1">
    <location>
        <position position="163"/>
    </location>
</feature>
<evidence type="ECO:0000313" key="1">
    <source>
        <dbReference type="EMBL" id="CAG8834103.1"/>
    </source>
</evidence>
<dbReference type="Proteomes" id="UP000789920">
    <property type="component" value="Unassembled WGS sequence"/>
</dbReference>
<sequence length="163" mass="18710">EKFGWIPSEILNTLYTNDNEIIACVEQALHKEILFSNEDSVRMDRILVIFGSLDAKAKKGDNGTSEEVENLSNTLNQIVRRIAGQLEINMSHPLLLLWVSPNNICMRALKVFMVQFYLDKLPDPLKSTNHLSTFPQSHDTRLYKLIRDCMNPQSDYKTVRQSA</sequence>
<gene>
    <name evidence="1" type="ORF">RPERSI_LOCUS29076</name>
</gene>
<organism evidence="1 2">
    <name type="scientific">Racocetra persica</name>
    <dbReference type="NCBI Taxonomy" id="160502"/>
    <lineage>
        <taxon>Eukaryota</taxon>
        <taxon>Fungi</taxon>
        <taxon>Fungi incertae sedis</taxon>
        <taxon>Mucoromycota</taxon>
        <taxon>Glomeromycotina</taxon>
        <taxon>Glomeromycetes</taxon>
        <taxon>Diversisporales</taxon>
        <taxon>Gigasporaceae</taxon>
        <taxon>Racocetra</taxon>
    </lineage>
</organism>
<feature type="non-terminal residue" evidence="1">
    <location>
        <position position="1"/>
    </location>
</feature>
<dbReference type="EMBL" id="CAJVQC010108234">
    <property type="protein sequence ID" value="CAG8834103.1"/>
    <property type="molecule type" value="Genomic_DNA"/>
</dbReference>
<reference evidence="1" key="1">
    <citation type="submission" date="2021-06" db="EMBL/GenBank/DDBJ databases">
        <authorList>
            <person name="Kallberg Y."/>
            <person name="Tangrot J."/>
            <person name="Rosling A."/>
        </authorList>
    </citation>
    <scope>NUCLEOTIDE SEQUENCE</scope>
    <source>
        <strain evidence="1">MA461A</strain>
    </source>
</reference>
<accession>A0ACA9SB38</accession>